<proteinExistence type="inferred from homology"/>
<evidence type="ECO:0000313" key="6">
    <source>
        <dbReference type="EMBL" id="KAK9800756.1"/>
    </source>
</evidence>
<dbReference type="AlphaFoldDB" id="A0AAW1NVK6"/>
<dbReference type="InterPro" id="IPR029004">
    <property type="entry name" value="Ribosomal_eL28/Mak16"/>
</dbReference>
<sequence>MADRHPEASSQFQWLLLKNWNSFYRKGLNNTRFSAEPGNLYNKHSYKYSGLANNNTVHIAQTADNGLQVSKARSKKTRNPKSSRESATTKKHHSKVSKSVGKVVRQTRPDLERAALARLGRVHQGLLASKASKKT</sequence>
<reference evidence="6 7" key="1">
    <citation type="journal article" date="2024" name="Nat. Commun.">
        <title>Phylogenomics reveals the evolutionary origins of lichenization in chlorophyte algae.</title>
        <authorList>
            <person name="Puginier C."/>
            <person name="Libourel C."/>
            <person name="Otte J."/>
            <person name="Skaloud P."/>
            <person name="Haon M."/>
            <person name="Grisel S."/>
            <person name="Petersen M."/>
            <person name="Berrin J.G."/>
            <person name="Delaux P.M."/>
            <person name="Dal Grande F."/>
            <person name="Keller J."/>
        </authorList>
    </citation>
    <scope>NUCLEOTIDE SEQUENCE [LARGE SCALE GENOMIC DNA]</scope>
    <source>
        <strain evidence="6 7">SAG 2036</strain>
    </source>
</reference>
<feature type="compositionally biased region" description="Basic residues" evidence="4">
    <location>
        <begin position="72"/>
        <end position="81"/>
    </location>
</feature>
<dbReference type="GO" id="GO:0006412">
    <property type="term" value="P:translation"/>
    <property type="evidence" value="ECO:0007669"/>
    <property type="project" value="InterPro"/>
</dbReference>
<dbReference type="GO" id="GO:0005840">
    <property type="term" value="C:ribosome"/>
    <property type="evidence" value="ECO:0007669"/>
    <property type="project" value="UniProtKB-KW"/>
</dbReference>
<evidence type="ECO:0000259" key="5">
    <source>
        <dbReference type="Pfam" id="PF01778"/>
    </source>
</evidence>
<gene>
    <name evidence="6" type="ORF">WJX73_007778</name>
</gene>
<evidence type="ECO:0000256" key="3">
    <source>
        <dbReference type="ARBA" id="ARBA00023274"/>
    </source>
</evidence>
<dbReference type="GO" id="GO:0003735">
    <property type="term" value="F:structural constituent of ribosome"/>
    <property type="evidence" value="ECO:0007669"/>
    <property type="project" value="InterPro"/>
</dbReference>
<name>A0AAW1NVK6_9CHLO</name>
<dbReference type="Pfam" id="PF01778">
    <property type="entry name" value="Ribosomal_L28e"/>
    <property type="match status" value="1"/>
</dbReference>
<evidence type="ECO:0000256" key="2">
    <source>
        <dbReference type="ARBA" id="ARBA00022980"/>
    </source>
</evidence>
<evidence type="ECO:0000256" key="4">
    <source>
        <dbReference type="SAM" id="MobiDB-lite"/>
    </source>
</evidence>
<protein>
    <recommendedName>
        <fullName evidence="5">Ribosomal eL28/Mak16 domain-containing protein</fullName>
    </recommendedName>
</protein>
<feature type="region of interest" description="Disordered" evidence="4">
    <location>
        <begin position="63"/>
        <end position="108"/>
    </location>
</feature>
<evidence type="ECO:0000313" key="7">
    <source>
        <dbReference type="Proteomes" id="UP001465755"/>
    </source>
</evidence>
<comment type="similarity">
    <text evidence="1">Belongs to the eukaryotic ribosomal protein eL28 family.</text>
</comment>
<dbReference type="GO" id="GO:1990904">
    <property type="term" value="C:ribonucleoprotein complex"/>
    <property type="evidence" value="ECO:0007669"/>
    <property type="project" value="UniProtKB-KW"/>
</dbReference>
<keyword evidence="7" id="KW-1185">Reference proteome</keyword>
<accession>A0AAW1NVK6</accession>
<feature type="domain" description="Ribosomal eL28/Mak16" evidence="5">
    <location>
        <begin position="13"/>
        <end position="124"/>
    </location>
</feature>
<dbReference type="Proteomes" id="UP001465755">
    <property type="component" value="Unassembled WGS sequence"/>
</dbReference>
<organism evidence="6 7">
    <name type="scientific">Symbiochloris irregularis</name>
    <dbReference type="NCBI Taxonomy" id="706552"/>
    <lineage>
        <taxon>Eukaryota</taxon>
        <taxon>Viridiplantae</taxon>
        <taxon>Chlorophyta</taxon>
        <taxon>core chlorophytes</taxon>
        <taxon>Trebouxiophyceae</taxon>
        <taxon>Trebouxiales</taxon>
        <taxon>Trebouxiaceae</taxon>
        <taxon>Symbiochloris</taxon>
    </lineage>
</organism>
<dbReference type="EMBL" id="JALJOQ010000081">
    <property type="protein sequence ID" value="KAK9800756.1"/>
    <property type="molecule type" value="Genomic_DNA"/>
</dbReference>
<dbReference type="PANTHER" id="PTHR10544">
    <property type="entry name" value="60S RIBOSOMAL PROTEIN L28"/>
    <property type="match status" value="1"/>
</dbReference>
<dbReference type="Gene3D" id="3.30.390.110">
    <property type="match status" value="1"/>
</dbReference>
<keyword evidence="3" id="KW-0687">Ribonucleoprotein</keyword>
<keyword evidence="2" id="KW-0689">Ribosomal protein</keyword>
<comment type="caution">
    <text evidence="6">The sequence shown here is derived from an EMBL/GenBank/DDBJ whole genome shotgun (WGS) entry which is preliminary data.</text>
</comment>
<evidence type="ECO:0000256" key="1">
    <source>
        <dbReference type="ARBA" id="ARBA00007926"/>
    </source>
</evidence>
<dbReference type="InterPro" id="IPR002672">
    <property type="entry name" value="Ribosomal_eL28"/>
</dbReference>